<evidence type="ECO:0000256" key="2">
    <source>
        <dbReference type="ARBA" id="ARBA00022801"/>
    </source>
</evidence>
<feature type="compositionally biased region" description="Acidic residues" evidence="6">
    <location>
        <begin position="117"/>
        <end position="127"/>
    </location>
</feature>
<evidence type="ECO:0000313" key="9">
    <source>
        <dbReference type="Proteomes" id="UP001147733"/>
    </source>
</evidence>
<dbReference type="InterPro" id="IPR036388">
    <property type="entry name" value="WH-like_DNA-bd_sf"/>
</dbReference>
<gene>
    <name evidence="8" type="ORF">N7469_007218</name>
</gene>
<reference evidence="8" key="1">
    <citation type="submission" date="2022-11" db="EMBL/GenBank/DDBJ databases">
        <authorList>
            <person name="Petersen C."/>
        </authorList>
    </citation>
    <scope>NUCLEOTIDE SEQUENCE</scope>
    <source>
        <strain evidence="8">IBT 23319</strain>
    </source>
</reference>
<feature type="compositionally biased region" description="Basic and acidic residues" evidence="6">
    <location>
        <begin position="930"/>
        <end position="940"/>
    </location>
</feature>
<dbReference type="GeneID" id="81385303"/>
<evidence type="ECO:0000256" key="5">
    <source>
        <dbReference type="ARBA" id="ARBA00023274"/>
    </source>
</evidence>
<dbReference type="GO" id="GO:0022627">
    <property type="term" value="C:cytosolic small ribosomal subunit"/>
    <property type="evidence" value="ECO:0007669"/>
    <property type="project" value="UniProtKB-ARBA"/>
</dbReference>
<protein>
    <submittedName>
        <fullName evidence="8">Ribosomal protein S19e</fullName>
    </submittedName>
</protein>
<dbReference type="Pfam" id="PF12697">
    <property type="entry name" value="Abhydrolase_6"/>
    <property type="match status" value="1"/>
</dbReference>
<dbReference type="RefSeq" id="XP_056499577.1">
    <property type="nucleotide sequence ID" value="XM_056646136.1"/>
</dbReference>
<dbReference type="Pfam" id="PF01090">
    <property type="entry name" value="Ribosomal_S19e"/>
    <property type="match status" value="1"/>
</dbReference>
<keyword evidence="3" id="KW-0904">Protein phosphatase</keyword>
<feature type="compositionally biased region" description="Polar residues" evidence="6">
    <location>
        <begin position="142"/>
        <end position="157"/>
    </location>
</feature>
<dbReference type="Pfam" id="PF00782">
    <property type="entry name" value="DSPc"/>
    <property type="match status" value="1"/>
</dbReference>
<dbReference type="InterPro" id="IPR036390">
    <property type="entry name" value="WH_DNA-bd_sf"/>
</dbReference>
<comment type="caution">
    <text evidence="8">The sequence shown here is derived from an EMBL/GenBank/DDBJ whole genome shotgun (WGS) entry which is preliminary data.</text>
</comment>
<proteinExistence type="inferred from homology"/>
<evidence type="ECO:0000259" key="7">
    <source>
        <dbReference type="PROSITE" id="PS50056"/>
    </source>
</evidence>
<dbReference type="GO" id="GO:0000028">
    <property type="term" value="P:ribosomal small subunit assembly"/>
    <property type="evidence" value="ECO:0007669"/>
    <property type="project" value="TreeGrafter"/>
</dbReference>
<dbReference type="InterPro" id="IPR001266">
    <property type="entry name" value="Ribosomal_eS19"/>
</dbReference>
<dbReference type="SMART" id="SM01413">
    <property type="entry name" value="Ribosomal_S19e"/>
    <property type="match status" value="1"/>
</dbReference>
<dbReference type="Gene3D" id="1.10.10.10">
    <property type="entry name" value="Winged helix-like DNA-binding domain superfamily/Winged helix DNA-binding domain"/>
    <property type="match status" value="1"/>
</dbReference>
<evidence type="ECO:0000313" key="8">
    <source>
        <dbReference type="EMBL" id="KAJ5227212.1"/>
    </source>
</evidence>
<sequence length="949" mass="104277">MGSDSSPSTSSLYDSLSLIPQSLNRSGTAAFRQLVAAQRASFAFVANYISSLYHNDSVNWGQVVFLSTCVVTMAGCGLITSFIRRKWSQKGRSGSQRSKRNPSSTRSNKSTKTLTSSDDDYEDDDLDSSGSLRHGTDPSHAKATQWSAEPEQQSSDAAKTDPGLLRKFTEFASYTTSIASYPAIRTFYSPHPQLSRLPTKPSPVPLLVFVHGLGGSLAQFHHLLTSLSNVGSCFGIDLPGCGLSKFAPSEWEAYSVEALAELLVVAIERHRDKEAGQDVILIGHSLGCSISALIASSNSPVGKSLKEHIIGLVAVCPRAMPPSAEDATSFRRLLHIPGLIFDLWRYWDRRGGAESASVMRMVGKDADAETRDLQIRFNKQSRTPVWRRMAWGTLPSYGTGEAVGGMPGEEVWAGIHMPILLVAGEADAITKPAEIQKLLKFFGDTSTRSTIDTAEGSIIPDASTVHDQIAVAADSRAHDEVYGIQTSETEKGLEQTFGPRKRVVKSAILPAPASHALLYDRATYRTLAGIIQDFLASYIDQRLGLGWQLQYLNTSGKWDVKNLAKWRKVAPVSQPIGGTFAALKMLREVDEEHNPVRFSAQYKNKIYAVIDISHESPVYNPSTLEAGGIRYRKHPTVSKIPPTPDETRDFIALVDSLRSEIDEQMADREDEKHEHSARPLIGVHCHYGYNRTGFLIACYLIERLGYGVQDAIDEFNRCRPPGIRHGHFVDTLFPEQAKRTHGTQTPRSQTGVSRNFGLFDFDPAHDFRQLSSPTPSSTPRQVANMGGVSVRDVDVSVLRFPAPRGKDLMIIITPLDLPGFGSIVRESSPSPAGSTLSRPPPPTSFPPQDADWYYVRAAAVARHIYMRKTVGVGRLRKVHGSTKNRGSRPAHHVDASGSVDRKVMQSLEKIGVLETDEDKGGRRITQSGQRDLDRIAKTTVDEDEESDEE</sequence>
<dbReference type="SMART" id="SM00195">
    <property type="entry name" value="DSPc"/>
    <property type="match status" value="1"/>
</dbReference>
<dbReference type="GO" id="GO:0004721">
    <property type="term" value="F:phosphoprotein phosphatase activity"/>
    <property type="evidence" value="ECO:0007669"/>
    <property type="project" value="UniProtKB-KW"/>
</dbReference>
<dbReference type="GO" id="GO:0003723">
    <property type="term" value="F:RNA binding"/>
    <property type="evidence" value="ECO:0007669"/>
    <property type="project" value="TreeGrafter"/>
</dbReference>
<dbReference type="GO" id="GO:0017000">
    <property type="term" value="P:antibiotic biosynthetic process"/>
    <property type="evidence" value="ECO:0007669"/>
    <property type="project" value="UniProtKB-ARBA"/>
</dbReference>
<dbReference type="SUPFAM" id="SSF52799">
    <property type="entry name" value="(Phosphotyrosine protein) phosphatases II"/>
    <property type="match status" value="1"/>
</dbReference>
<dbReference type="FunFam" id="3.90.190.10:FF:000090">
    <property type="entry name" value="Dual specificity phosphatase catalytic domain protein"/>
    <property type="match status" value="1"/>
</dbReference>
<dbReference type="Gene3D" id="3.40.50.1820">
    <property type="entry name" value="alpha/beta hydrolase"/>
    <property type="match status" value="1"/>
</dbReference>
<keyword evidence="9" id="KW-1185">Reference proteome</keyword>
<feature type="compositionally biased region" description="Polar residues" evidence="6">
    <location>
        <begin position="90"/>
        <end position="115"/>
    </location>
</feature>
<dbReference type="Proteomes" id="UP001147733">
    <property type="component" value="Unassembled WGS sequence"/>
</dbReference>
<name>A0A9W9NWE7_PENCI</name>
<dbReference type="InterPro" id="IPR000387">
    <property type="entry name" value="Tyr_Pase_dom"/>
</dbReference>
<dbReference type="SUPFAM" id="SSF53474">
    <property type="entry name" value="alpha/beta-Hydrolases"/>
    <property type="match status" value="1"/>
</dbReference>
<comment type="similarity">
    <text evidence="1">Belongs to the eukaryotic ribosomal protein eS19 family.</text>
</comment>
<dbReference type="PROSITE" id="PS50056">
    <property type="entry name" value="TYR_PHOSPHATASE_2"/>
    <property type="match status" value="1"/>
</dbReference>
<organism evidence="8 9">
    <name type="scientific">Penicillium citrinum</name>
    <dbReference type="NCBI Taxonomy" id="5077"/>
    <lineage>
        <taxon>Eukaryota</taxon>
        <taxon>Fungi</taxon>
        <taxon>Dikarya</taxon>
        <taxon>Ascomycota</taxon>
        <taxon>Pezizomycotina</taxon>
        <taxon>Eurotiomycetes</taxon>
        <taxon>Eurotiomycetidae</taxon>
        <taxon>Eurotiales</taxon>
        <taxon>Aspergillaceae</taxon>
        <taxon>Penicillium</taxon>
    </lineage>
</organism>
<feature type="region of interest" description="Disordered" evidence="6">
    <location>
        <begin position="89"/>
        <end position="160"/>
    </location>
</feature>
<evidence type="ECO:0000256" key="6">
    <source>
        <dbReference type="SAM" id="MobiDB-lite"/>
    </source>
</evidence>
<feature type="compositionally biased region" description="Polar residues" evidence="6">
    <location>
        <begin position="825"/>
        <end position="837"/>
    </location>
</feature>
<dbReference type="FunFam" id="3.40.50.1820:FF:000273">
    <property type="entry name" value="Dual specificity phosphatase catalytic domain protein"/>
    <property type="match status" value="1"/>
</dbReference>
<dbReference type="GO" id="GO:0006412">
    <property type="term" value="P:translation"/>
    <property type="evidence" value="ECO:0007669"/>
    <property type="project" value="InterPro"/>
</dbReference>
<feature type="domain" description="Tyrosine specific protein phosphatases" evidence="7">
    <location>
        <begin position="648"/>
        <end position="720"/>
    </location>
</feature>
<keyword evidence="4 8" id="KW-0689">Ribosomal protein</keyword>
<reference evidence="8" key="2">
    <citation type="journal article" date="2023" name="IMA Fungus">
        <title>Comparative genomic study of the Penicillium genus elucidates a diverse pangenome and 15 lateral gene transfer events.</title>
        <authorList>
            <person name="Petersen C."/>
            <person name="Sorensen T."/>
            <person name="Nielsen M.R."/>
            <person name="Sondergaard T.E."/>
            <person name="Sorensen J.L."/>
            <person name="Fitzpatrick D.A."/>
            <person name="Frisvad J.C."/>
            <person name="Nielsen K.L."/>
        </authorList>
    </citation>
    <scope>NUCLEOTIDE SEQUENCE</scope>
    <source>
        <strain evidence="8">IBT 23319</strain>
    </source>
</reference>
<evidence type="ECO:0000256" key="3">
    <source>
        <dbReference type="ARBA" id="ARBA00022912"/>
    </source>
</evidence>
<dbReference type="InterPro" id="IPR000340">
    <property type="entry name" value="Dual-sp_phosphatase_cat-dom"/>
</dbReference>
<dbReference type="InterPro" id="IPR020422">
    <property type="entry name" value="TYR_PHOSPHATASE_DUAL_dom"/>
</dbReference>
<evidence type="ECO:0000256" key="4">
    <source>
        <dbReference type="ARBA" id="ARBA00022980"/>
    </source>
</evidence>
<dbReference type="Gene3D" id="3.90.190.10">
    <property type="entry name" value="Protein tyrosine phosphatase superfamily"/>
    <property type="match status" value="1"/>
</dbReference>
<keyword evidence="2" id="KW-0378">Hydrolase</keyword>
<feature type="compositionally biased region" description="Basic residues" evidence="6">
    <location>
        <begin position="879"/>
        <end position="890"/>
    </location>
</feature>
<feature type="region of interest" description="Disordered" evidence="6">
    <location>
        <begin position="823"/>
        <end position="849"/>
    </location>
</feature>
<dbReference type="FunFam" id="1.10.10.10:FF:000118">
    <property type="entry name" value="40S ribosomal protein S19"/>
    <property type="match status" value="1"/>
</dbReference>
<dbReference type="InterPro" id="IPR029021">
    <property type="entry name" value="Prot-tyrosine_phosphatase-like"/>
</dbReference>
<dbReference type="InterPro" id="IPR016130">
    <property type="entry name" value="Tyr_Pase_AS"/>
</dbReference>
<feature type="region of interest" description="Disordered" evidence="6">
    <location>
        <begin position="879"/>
        <end position="898"/>
    </location>
</feature>
<evidence type="ECO:0000256" key="1">
    <source>
        <dbReference type="ARBA" id="ARBA00010014"/>
    </source>
</evidence>
<dbReference type="OrthoDB" id="428974at2759"/>
<dbReference type="CDD" id="cd14502">
    <property type="entry name" value="RNA_5'-triphosphatase"/>
    <property type="match status" value="1"/>
</dbReference>
<dbReference type="PROSITE" id="PS00383">
    <property type="entry name" value="TYR_PHOSPHATASE_1"/>
    <property type="match status" value="1"/>
</dbReference>
<dbReference type="InterPro" id="IPR000073">
    <property type="entry name" value="AB_hydrolase_1"/>
</dbReference>
<dbReference type="PANTHER" id="PTHR11710">
    <property type="entry name" value="40S RIBOSOMAL PROTEIN S19"/>
    <property type="match status" value="1"/>
</dbReference>
<keyword evidence="5" id="KW-0687">Ribonucleoprotein</keyword>
<dbReference type="AlphaFoldDB" id="A0A9W9NWE7"/>
<accession>A0A9W9NWE7</accession>
<feature type="region of interest" description="Disordered" evidence="6">
    <location>
        <begin position="910"/>
        <end position="949"/>
    </location>
</feature>
<dbReference type="GO" id="GO:0072330">
    <property type="term" value="P:monocarboxylic acid biosynthetic process"/>
    <property type="evidence" value="ECO:0007669"/>
    <property type="project" value="UniProtKB-ARBA"/>
</dbReference>
<dbReference type="SUPFAM" id="SSF46785">
    <property type="entry name" value="Winged helix' DNA-binding domain"/>
    <property type="match status" value="1"/>
</dbReference>
<dbReference type="EMBL" id="JAPQKT010000006">
    <property type="protein sequence ID" value="KAJ5227212.1"/>
    <property type="molecule type" value="Genomic_DNA"/>
</dbReference>
<dbReference type="InterPro" id="IPR029058">
    <property type="entry name" value="AB_hydrolase_fold"/>
</dbReference>
<dbReference type="PANTHER" id="PTHR11710:SF0">
    <property type="entry name" value="40S RIBOSOMAL PROTEIN S19"/>
    <property type="match status" value="1"/>
</dbReference>
<dbReference type="GO" id="GO:0003735">
    <property type="term" value="F:structural constituent of ribosome"/>
    <property type="evidence" value="ECO:0007669"/>
    <property type="project" value="InterPro"/>
</dbReference>